<evidence type="ECO:0000313" key="7">
    <source>
        <dbReference type="Proteomes" id="UP000315759"/>
    </source>
</evidence>
<dbReference type="EMBL" id="VIFX01000027">
    <property type="protein sequence ID" value="TQR84730.1"/>
    <property type="molecule type" value="Genomic_DNA"/>
</dbReference>
<evidence type="ECO:0000313" key="6">
    <source>
        <dbReference type="EMBL" id="TQR84730.1"/>
    </source>
</evidence>
<protein>
    <recommendedName>
        <fullName evidence="8">ESX secretion-associated protein EspG</fullName>
    </recommendedName>
</protein>
<dbReference type="AlphaFoldDB" id="A0A544VXL6"/>
<organism evidence="6 7">
    <name type="scientific">Mycolicibacterium hodleri</name>
    <dbReference type="NCBI Taxonomy" id="49897"/>
    <lineage>
        <taxon>Bacteria</taxon>
        <taxon>Bacillati</taxon>
        <taxon>Actinomycetota</taxon>
        <taxon>Actinomycetes</taxon>
        <taxon>Mycobacteriales</taxon>
        <taxon>Mycobacteriaceae</taxon>
        <taxon>Mycolicibacterium</taxon>
    </lineage>
</organism>
<evidence type="ECO:0000256" key="2">
    <source>
        <dbReference type="ARBA" id="ARBA00006411"/>
    </source>
</evidence>
<evidence type="ECO:0000256" key="3">
    <source>
        <dbReference type="ARBA" id="ARBA00022490"/>
    </source>
</evidence>
<keyword evidence="7" id="KW-1185">Reference proteome</keyword>
<evidence type="ECO:0008006" key="8">
    <source>
        <dbReference type="Google" id="ProtNLM"/>
    </source>
</evidence>
<dbReference type="Pfam" id="PF14011">
    <property type="entry name" value="ESX-1_EspG"/>
    <property type="match status" value="1"/>
</dbReference>
<feature type="compositionally biased region" description="Polar residues" evidence="5">
    <location>
        <begin position="1"/>
        <end position="15"/>
    </location>
</feature>
<evidence type="ECO:0000256" key="1">
    <source>
        <dbReference type="ARBA" id="ARBA00004496"/>
    </source>
</evidence>
<dbReference type="InterPro" id="IPR025734">
    <property type="entry name" value="EspG"/>
</dbReference>
<dbReference type="Proteomes" id="UP000315759">
    <property type="component" value="Unassembled WGS sequence"/>
</dbReference>
<proteinExistence type="inferred from homology"/>
<accession>A0A544VXL6</accession>
<keyword evidence="3" id="KW-0963">Cytoplasm</keyword>
<reference evidence="6 7" key="1">
    <citation type="submission" date="2018-10" db="EMBL/GenBank/DDBJ databases">
        <title>Draft genome of Mycobacterium hodleri strain B.</title>
        <authorList>
            <person name="Amande T.J."/>
            <person name="Mcgenity T.J."/>
        </authorList>
    </citation>
    <scope>NUCLEOTIDE SEQUENCE [LARGE SCALE GENOMIC DNA]</scope>
    <source>
        <strain evidence="6 7">B</strain>
    </source>
</reference>
<dbReference type="GO" id="GO:0005737">
    <property type="term" value="C:cytoplasm"/>
    <property type="evidence" value="ECO:0007669"/>
    <property type="project" value="UniProtKB-SubCell"/>
</dbReference>
<comment type="similarity">
    <text evidence="2">Belongs to the EspG family.</text>
</comment>
<feature type="region of interest" description="Disordered" evidence="5">
    <location>
        <begin position="1"/>
        <end position="25"/>
    </location>
</feature>
<comment type="caution">
    <text evidence="6">The sequence shown here is derived from an EMBL/GenBank/DDBJ whole genome shotgun (WGS) entry which is preliminary data.</text>
</comment>
<sequence>MSDTTTSTRTQAVSQRSGVGRAGRGGASRLEVGALDLLDLQLLNERHGRDSLPYPFMLTRPTRFEFVDEVARYATQLPDRLRSGDLGAFARCLDAWPRADVTVAGHVQYVPADTPSIRVLAFRTGQSGYLLEQRADADVVDVYTLSPLELGAAVATAMSLEGPGRHPHIEIPEYVPIRPARADTDEVVVRHEVSAASGVKVSASELSAYAKVQSNWRPAREWGIDANKESLTWMRMKDDGDYLGEPDRSRGIPLTTALLSERIDGLIAADVDQLRESREWSLP</sequence>
<evidence type="ECO:0000256" key="5">
    <source>
        <dbReference type="SAM" id="MobiDB-lite"/>
    </source>
</evidence>
<name>A0A544VXL6_9MYCO</name>
<keyword evidence="4" id="KW-0143">Chaperone</keyword>
<evidence type="ECO:0000256" key="4">
    <source>
        <dbReference type="ARBA" id="ARBA00023186"/>
    </source>
</evidence>
<comment type="subcellular location">
    <subcellularLocation>
        <location evidence="1">Cytoplasm</location>
    </subcellularLocation>
</comment>
<dbReference type="RefSeq" id="WP_142553783.1">
    <property type="nucleotide sequence ID" value="NZ_VIFX01000027.1"/>
</dbReference>
<gene>
    <name evidence="6" type="ORF">D8S82_20010</name>
</gene>